<organism evidence="1">
    <name type="scientific">marine metagenome</name>
    <dbReference type="NCBI Taxonomy" id="408172"/>
    <lineage>
        <taxon>unclassified sequences</taxon>
        <taxon>metagenomes</taxon>
        <taxon>ecological metagenomes</taxon>
    </lineage>
</organism>
<protein>
    <submittedName>
        <fullName evidence="1">Uncharacterized protein</fullName>
    </submittedName>
</protein>
<accession>A0A381YJZ7</accession>
<proteinExistence type="predicted"/>
<sequence length="79" mass="9252">MNIPEDMDVPASRRDTSELSNVRWLLRNLAIRNSEHPEFRTVIDWCKSAVRTKEAFREFFGMDAYGQASKLVRRYTSGK</sequence>
<reference evidence="1" key="1">
    <citation type="submission" date="2018-05" db="EMBL/GenBank/DDBJ databases">
        <authorList>
            <person name="Lanie J.A."/>
            <person name="Ng W.-L."/>
            <person name="Kazmierczak K.M."/>
            <person name="Andrzejewski T.M."/>
            <person name="Davidsen T.M."/>
            <person name="Wayne K.J."/>
            <person name="Tettelin H."/>
            <person name="Glass J.I."/>
            <person name="Rusch D."/>
            <person name="Podicherti R."/>
            <person name="Tsui H.-C.T."/>
            <person name="Winkler M.E."/>
        </authorList>
    </citation>
    <scope>NUCLEOTIDE SEQUENCE</scope>
</reference>
<gene>
    <name evidence="1" type="ORF">METZ01_LOCUS129735</name>
</gene>
<dbReference type="EMBL" id="UINC01018326">
    <property type="protein sequence ID" value="SVA76881.1"/>
    <property type="molecule type" value="Genomic_DNA"/>
</dbReference>
<name>A0A381YJZ7_9ZZZZ</name>
<evidence type="ECO:0000313" key="1">
    <source>
        <dbReference type="EMBL" id="SVA76881.1"/>
    </source>
</evidence>
<dbReference type="AlphaFoldDB" id="A0A381YJZ7"/>